<reference evidence="1" key="1">
    <citation type="submission" date="2020-03" db="EMBL/GenBank/DDBJ databases">
        <authorList>
            <person name="Weist P."/>
        </authorList>
    </citation>
    <scope>NUCLEOTIDE SEQUENCE</scope>
</reference>
<dbReference type="EMBL" id="CADEAL010003959">
    <property type="protein sequence ID" value="CAB1447947.1"/>
    <property type="molecule type" value="Genomic_DNA"/>
</dbReference>
<sequence>MANTEVSDVVGIQLKAEFKRKQQGSKHYLSLHCNTLQLQVKRDFPPPASLACGIVVKLCGDELHKSLSGVLTEPGELPCGFRHIWSSPPPPPRPLRLTAPIPHNDLHKWFQRGSALITGL</sequence>
<protein>
    <submittedName>
        <fullName evidence="1">Uncharacterized protein</fullName>
    </submittedName>
</protein>
<evidence type="ECO:0000313" key="1">
    <source>
        <dbReference type="EMBL" id="CAB1447947.1"/>
    </source>
</evidence>
<evidence type="ECO:0000313" key="2">
    <source>
        <dbReference type="Proteomes" id="UP001153269"/>
    </source>
</evidence>
<name>A0A9N7VEG7_PLEPL</name>
<keyword evidence="2" id="KW-1185">Reference proteome</keyword>
<proteinExistence type="predicted"/>
<organism evidence="1 2">
    <name type="scientific">Pleuronectes platessa</name>
    <name type="common">European plaice</name>
    <dbReference type="NCBI Taxonomy" id="8262"/>
    <lineage>
        <taxon>Eukaryota</taxon>
        <taxon>Metazoa</taxon>
        <taxon>Chordata</taxon>
        <taxon>Craniata</taxon>
        <taxon>Vertebrata</taxon>
        <taxon>Euteleostomi</taxon>
        <taxon>Actinopterygii</taxon>
        <taxon>Neopterygii</taxon>
        <taxon>Teleostei</taxon>
        <taxon>Neoteleostei</taxon>
        <taxon>Acanthomorphata</taxon>
        <taxon>Carangaria</taxon>
        <taxon>Pleuronectiformes</taxon>
        <taxon>Pleuronectoidei</taxon>
        <taxon>Pleuronectidae</taxon>
        <taxon>Pleuronectes</taxon>
    </lineage>
</organism>
<gene>
    <name evidence="1" type="ORF">PLEPLA_LOCUS35614</name>
</gene>
<dbReference type="AlphaFoldDB" id="A0A9N7VEG7"/>
<accession>A0A9N7VEG7</accession>
<dbReference type="Proteomes" id="UP001153269">
    <property type="component" value="Unassembled WGS sequence"/>
</dbReference>
<comment type="caution">
    <text evidence="1">The sequence shown here is derived from an EMBL/GenBank/DDBJ whole genome shotgun (WGS) entry which is preliminary data.</text>
</comment>